<evidence type="ECO:0000313" key="3">
    <source>
        <dbReference type="Proteomes" id="UP000027222"/>
    </source>
</evidence>
<dbReference type="AlphaFoldDB" id="A0A067TBC5"/>
<feature type="region of interest" description="Disordered" evidence="1">
    <location>
        <begin position="15"/>
        <end position="108"/>
    </location>
</feature>
<sequence>MPVNLDYERRTYGESGGFLEKDIRKHHQHGRQRRNGDGNIEKKVIGLKTKSTEKRGASRKRKRTPRTNPLTEHHLPDEQVGRRRLTRSTQMGGFMTMTRQDKDGGIPGGGERHSFLLFVFKGVGV</sequence>
<protein>
    <submittedName>
        <fullName evidence="2">Uncharacterized protein</fullName>
    </submittedName>
</protein>
<gene>
    <name evidence="2" type="ORF">GALMADRAFT_208951</name>
</gene>
<feature type="compositionally biased region" description="Basic and acidic residues" evidence="1">
    <location>
        <begin position="71"/>
        <end position="81"/>
    </location>
</feature>
<reference evidence="3" key="1">
    <citation type="journal article" date="2014" name="Proc. Natl. Acad. Sci. U.S.A.">
        <title>Extensive sampling of basidiomycete genomes demonstrates inadequacy of the white-rot/brown-rot paradigm for wood decay fungi.</title>
        <authorList>
            <person name="Riley R."/>
            <person name="Salamov A.A."/>
            <person name="Brown D.W."/>
            <person name="Nagy L.G."/>
            <person name="Floudas D."/>
            <person name="Held B.W."/>
            <person name="Levasseur A."/>
            <person name="Lombard V."/>
            <person name="Morin E."/>
            <person name="Otillar R."/>
            <person name="Lindquist E.A."/>
            <person name="Sun H."/>
            <person name="LaButti K.M."/>
            <person name="Schmutz J."/>
            <person name="Jabbour D."/>
            <person name="Luo H."/>
            <person name="Baker S.E."/>
            <person name="Pisabarro A.G."/>
            <person name="Walton J.D."/>
            <person name="Blanchette R.A."/>
            <person name="Henrissat B."/>
            <person name="Martin F."/>
            <person name="Cullen D."/>
            <person name="Hibbett D.S."/>
            <person name="Grigoriev I.V."/>
        </authorList>
    </citation>
    <scope>NUCLEOTIDE SEQUENCE [LARGE SCALE GENOMIC DNA]</scope>
    <source>
        <strain evidence="3">CBS 339.88</strain>
    </source>
</reference>
<feature type="compositionally biased region" description="Basic and acidic residues" evidence="1">
    <location>
        <begin position="34"/>
        <end position="56"/>
    </location>
</feature>
<dbReference type="Proteomes" id="UP000027222">
    <property type="component" value="Unassembled WGS sequence"/>
</dbReference>
<dbReference type="EMBL" id="KL142373">
    <property type="protein sequence ID" value="KDR79662.1"/>
    <property type="molecule type" value="Genomic_DNA"/>
</dbReference>
<accession>A0A067TBC5</accession>
<evidence type="ECO:0000313" key="2">
    <source>
        <dbReference type="EMBL" id="KDR79662.1"/>
    </source>
</evidence>
<keyword evidence="3" id="KW-1185">Reference proteome</keyword>
<name>A0A067TBC5_GALM3</name>
<feature type="compositionally biased region" description="Basic residues" evidence="1">
    <location>
        <begin position="24"/>
        <end position="33"/>
    </location>
</feature>
<organism evidence="2 3">
    <name type="scientific">Galerina marginata (strain CBS 339.88)</name>
    <dbReference type="NCBI Taxonomy" id="685588"/>
    <lineage>
        <taxon>Eukaryota</taxon>
        <taxon>Fungi</taxon>
        <taxon>Dikarya</taxon>
        <taxon>Basidiomycota</taxon>
        <taxon>Agaricomycotina</taxon>
        <taxon>Agaricomycetes</taxon>
        <taxon>Agaricomycetidae</taxon>
        <taxon>Agaricales</taxon>
        <taxon>Agaricineae</taxon>
        <taxon>Strophariaceae</taxon>
        <taxon>Galerina</taxon>
    </lineage>
</organism>
<proteinExistence type="predicted"/>
<dbReference type="HOGENOM" id="CLU_1992823_0_0_1"/>
<evidence type="ECO:0000256" key="1">
    <source>
        <dbReference type="SAM" id="MobiDB-lite"/>
    </source>
</evidence>
<feature type="compositionally biased region" description="Basic and acidic residues" evidence="1">
    <location>
        <begin position="99"/>
        <end position="108"/>
    </location>
</feature>